<dbReference type="AlphaFoldDB" id="A0A6J4N3B9"/>
<name>A0A6J4N3B9_9ACTN</name>
<sequence>MPVASSTSPRGGDLTVVHQLEDVAGAGGHRWLPTGVGGT</sequence>
<accession>A0A6J4N3B9</accession>
<dbReference type="EMBL" id="CADCUP010000011">
    <property type="protein sequence ID" value="CAA9371950.1"/>
    <property type="molecule type" value="Genomic_DNA"/>
</dbReference>
<proteinExistence type="predicted"/>
<reference evidence="1" key="1">
    <citation type="submission" date="2020-02" db="EMBL/GenBank/DDBJ databases">
        <authorList>
            <person name="Meier V. D."/>
        </authorList>
    </citation>
    <scope>NUCLEOTIDE SEQUENCE</scope>
    <source>
        <strain evidence="1">AVDCRST_MAG06</strain>
    </source>
</reference>
<evidence type="ECO:0000313" key="1">
    <source>
        <dbReference type="EMBL" id="CAA9371950.1"/>
    </source>
</evidence>
<gene>
    <name evidence="1" type="ORF">AVDCRST_MAG06-131</name>
</gene>
<organism evidence="1">
    <name type="scientific">uncultured Nocardioides sp</name>
    <dbReference type="NCBI Taxonomy" id="198441"/>
    <lineage>
        <taxon>Bacteria</taxon>
        <taxon>Bacillati</taxon>
        <taxon>Actinomycetota</taxon>
        <taxon>Actinomycetes</taxon>
        <taxon>Propionibacteriales</taxon>
        <taxon>Nocardioidaceae</taxon>
        <taxon>Nocardioides</taxon>
        <taxon>environmental samples</taxon>
    </lineage>
</organism>
<protein>
    <submittedName>
        <fullName evidence="1">Uncharacterized protein</fullName>
    </submittedName>
</protein>